<protein>
    <submittedName>
        <fullName evidence="2">Transmembrane protein</fullName>
    </submittedName>
</protein>
<name>A0AAC9BDJ9_9RALS</name>
<accession>A0AAC9BDJ9</accession>
<gene>
    <name evidence="2" type="ORF">ACS15_3446</name>
</gene>
<evidence type="ECO:0000313" key="2">
    <source>
        <dbReference type="EMBL" id="ANH72061.1"/>
    </source>
</evidence>
<dbReference type="KEGG" id="rin:ACS15_3446"/>
<dbReference type="AlphaFoldDB" id="A0AAC9BDJ9"/>
<feature type="compositionally biased region" description="Low complexity" evidence="1">
    <location>
        <begin position="91"/>
        <end position="101"/>
    </location>
</feature>
<sequence>MIGLIFGVSGIWLNHRAVLKLPVAQQRTNTQIALPDPMPATPEAMGAWLQQTLNIQEPANRIRVEKAKPVAWAERPAKGRAARKARKVQGTALPRPKATPRATPPSR</sequence>
<reference evidence="2 3" key="1">
    <citation type="submission" date="2015-09" db="EMBL/GenBank/DDBJ databases">
        <authorList>
            <person name="Xu Y."/>
            <person name="Nagy A."/>
            <person name="Liu N.T."/>
            <person name="Nou X."/>
        </authorList>
    </citation>
    <scope>NUCLEOTIDE SEQUENCE [LARGE SCALE GENOMIC DNA]</scope>
    <source>
        <strain evidence="2 3">FC1138</strain>
    </source>
</reference>
<keyword evidence="2" id="KW-0812">Transmembrane</keyword>
<proteinExistence type="predicted"/>
<evidence type="ECO:0000313" key="3">
    <source>
        <dbReference type="Proteomes" id="UP000077927"/>
    </source>
</evidence>
<feature type="region of interest" description="Disordered" evidence="1">
    <location>
        <begin position="73"/>
        <end position="107"/>
    </location>
</feature>
<organism evidence="2 3">
    <name type="scientific">Ralstonia insidiosa</name>
    <dbReference type="NCBI Taxonomy" id="190721"/>
    <lineage>
        <taxon>Bacteria</taxon>
        <taxon>Pseudomonadati</taxon>
        <taxon>Pseudomonadota</taxon>
        <taxon>Betaproteobacteria</taxon>
        <taxon>Burkholderiales</taxon>
        <taxon>Burkholderiaceae</taxon>
        <taxon>Ralstonia</taxon>
    </lineage>
</organism>
<evidence type="ECO:0000256" key="1">
    <source>
        <dbReference type="SAM" id="MobiDB-lite"/>
    </source>
</evidence>
<feature type="compositionally biased region" description="Basic residues" evidence="1">
    <location>
        <begin position="78"/>
        <end position="87"/>
    </location>
</feature>
<keyword evidence="2" id="KW-0472">Membrane</keyword>
<dbReference type="Proteomes" id="UP000077927">
    <property type="component" value="Chromosome 1"/>
</dbReference>
<dbReference type="EMBL" id="CP012605">
    <property type="protein sequence ID" value="ANH72061.1"/>
    <property type="molecule type" value="Genomic_DNA"/>
</dbReference>